<dbReference type="PROSITE" id="PS50968">
    <property type="entry name" value="BIOTINYL_LIPOYL"/>
    <property type="match status" value="1"/>
</dbReference>
<dbReference type="GO" id="GO:0005960">
    <property type="term" value="C:glycine cleavage complex"/>
    <property type="evidence" value="ECO:0007669"/>
    <property type="project" value="InterPro"/>
</dbReference>
<name>A0A381TJY3_9ZZZZ</name>
<dbReference type="Pfam" id="PF01597">
    <property type="entry name" value="GCV_H"/>
    <property type="match status" value="1"/>
</dbReference>
<dbReference type="GO" id="GO:0009249">
    <property type="term" value="P:protein lipoylation"/>
    <property type="evidence" value="ECO:0007669"/>
    <property type="project" value="TreeGrafter"/>
</dbReference>
<comment type="similarity">
    <text evidence="1">Belongs to the GcvH family.</text>
</comment>
<dbReference type="PANTHER" id="PTHR11715:SF3">
    <property type="entry name" value="GLYCINE CLEAVAGE SYSTEM H PROTEIN-RELATED"/>
    <property type="match status" value="1"/>
</dbReference>
<dbReference type="PROSITE" id="PS00189">
    <property type="entry name" value="LIPOYL"/>
    <property type="match status" value="1"/>
</dbReference>
<sequence length="132" mass="14362">MADYPEDYKYTKAHEWISVDGNEGTVGITYHAQAELGDVVYVELPAVGDHLEAGQPFGTIESVKAVSELYAPVSGEVTGVHEELLDQPELVNEDPHGAAWMVRVSMADSSETEGLLSFSDYVSFLESTEGNH</sequence>
<dbReference type="InterPro" id="IPR017453">
    <property type="entry name" value="GCV_H_sub"/>
</dbReference>
<dbReference type="NCBIfam" id="TIGR00527">
    <property type="entry name" value="gcvH"/>
    <property type="match status" value="1"/>
</dbReference>
<proteinExistence type="inferred from homology"/>
<dbReference type="InterPro" id="IPR000089">
    <property type="entry name" value="Biotin_lipoyl"/>
</dbReference>
<gene>
    <name evidence="4" type="ORF">METZ01_LOCUS67941</name>
</gene>
<dbReference type="InterPro" id="IPR002930">
    <property type="entry name" value="GCV_H"/>
</dbReference>
<dbReference type="GO" id="GO:0005829">
    <property type="term" value="C:cytosol"/>
    <property type="evidence" value="ECO:0007669"/>
    <property type="project" value="TreeGrafter"/>
</dbReference>
<keyword evidence="2" id="KW-0450">Lipoyl</keyword>
<dbReference type="NCBIfam" id="NF002270">
    <property type="entry name" value="PRK01202.1"/>
    <property type="match status" value="1"/>
</dbReference>
<dbReference type="HAMAP" id="MF_00272">
    <property type="entry name" value="GcvH"/>
    <property type="match status" value="1"/>
</dbReference>
<dbReference type="Gene3D" id="2.40.50.100">
    <property type="match status" value="1"/>
</dbReference>
<dbReference type="InterPro" id="IPR033753">
    <property type="entry name" value="GCV_H/Fam206"/>
</dbReference>
<reference evidence="4" key="1">
    <citation type="submission" date="2018-05" db="EMBL/GenBank/DDBJ databases">
        <authorList>
            <person name="Lanie J.A."/>
            <person name="Ng W.-L."/>
            <person name="Kazmierczak K.M."/>
            <person name="Andrzejewski T.M."/>
            <person name="Davidsen T.M."/>
            <person name="Wayne K.J."/>
            <person name="Tettelin H."/>
            <person name="Glass J.I."/>
            <person name="Rusch D."/>
            <person name="Podicherti R."/>
            <person name="Tsui H.-C.T."/>
            <person name="Winkler M.E."/>
        </authorList>
    </citation>
    <scope>NUCLEOTIDE SEQUENCE</scope>
</reference>
<accession>A0A381TJY3</accession>
<dbReference type="CDD" id="cd06848">
    <property type="entry name" value="GCS_H"/>
    <property type="match status" value="1"/>
</dbReference>
<dbReference type="EMBL" id="UINC01004541">
    <property type="protein sequence ID" value="SVA15087.1"/>
    <property type="molecule type" value="Genomic_DNA"/>
</dbReference>
<dbReference type="PANTHER" id="PTHR11715">
    <property type="entry name" value="GLYCINE CLEAVAGE SYSTEM H PROTEIN"/>
    <property type="match status" value="1"/>
</dbReference>
<dbReference type="InterPro" id="IPR011053">
    <property type="entry name" value="Single_hybrid_motif"/>
</dbReference>
<evidence type="ECO:0000256" key="2">
    <source>
        <dbReference type="ARBA" id="ARBA00022823"/>
    </source>
</evidence>
<dbReference type="AlphaFoldDB" id="A0A381TJY3"/>
<dbReference type="GO" id="GO:0019464">
    <property type="term" value="P:glycine decarboxylation via glycine cleavage system"/>
    <property type="evidence" value="ECO:0007669"/>
    <property type="project" value="InterPro"/>
</dbReference>
<protein>
    <recommendedName>
        <fullName evidence="3">Lipoyl-binding domain-containing protein</fullName>
    </recommendedName>
</protein>
<organism evidence="4">
    <name type="scientific">marine metagenome</name>
    <dbReference type="NCBI Taxonomy" id="408172"/>
    <lineage>
        <taxon>unclassified sequences</taxon>
        <taxon>metagenomes</taxon>
        <taxon>ecological metagenomes</taxon>
    </lineage>
</organism>
<evidence type="ECO:0000313" key="4">
    <source>
        <dbReference type="EMBL" id="SVA15087.1"/>
    </source>
</evidence>
<feature type="domain" description="Lipoyl-binding" evidence="3">
    <location>
        <begin position="23"/>
        <end position="105"/>
    </location>
</feature>
<dbReference type="InterPro" id="IPR003016">
    <property type="entry name" value="2-oxoA_DH_lipoyl-BS"/>
</dbReference>
<evidence type="ECO:0000256" key="1">
    <source>
        <dbReference type="ARBA" id="ARBA00009249"/>
    </source>
</evidence>
<dbReference type="SUPFAM" id="SSF51230">
    <property type="entry name" value="Single hybrid motif"/>
    <property type="match status" value="1"/>
</dbReference>
<evidence type="ECO:0000259" key="3">
    <source>
        <dbReference type="PROSITE" id="PS50968"/>
    </source>
</evidence>